<evidence type="ECO:0000313" key="3">
    <source>
        <dbReference type="EMBL" id="RDB57513.1"/>
    </source>
</evidence>
<dbReference type="PANTHER" id="PTHR43566:SF2">
    <property type="entry name" value="DUF4143 DOMAIN-CONTAINING PROTEIN"/>
    <property type="match status" value="1"/>
</dbReference>
<organism evidence="3 4">
    <name type="scientific">Senegalimassilia anaerobia</name>
    <dbReference type="NCBI Taxonomy" id="1473216"/>
    <lineage>
        <taxon>Bacteria</taxon>
        <taxon>Bacillati</taxon>
        <taxon>Actinomycetota</taxon>
        <taxon>Coriobacteriia</taxon>
        <taxon>Coriobacteriales</taxon>
        <taxon>Coriobacteriaceae</taxon>
        <taxon>Senegalimassilia</taxon>
    </lineage>
</organism>
<dbReference type="RefSeq" id="WP_114620003.1">
    <property type="nucleotide sequence ID" value="NZ_DBEZLT010000274.1"/>
</dbReference>
<dbReference type="Proteomes" id="UP000253792">
    <property type="component" value="Unassembled WGS sequence"/>
</dbReference>
<dbReference type="AlphaFoldDB" id="A0A369LD00"/>
<dbReference type="EMBL" id="PPTP01000001">
    <property type="protein sequence ID" value="RDB57513.1"/>
    <property type="molecule type" value="Genomic_DNA"/>
</dbReference>
<gene>
    <name evidence="3" type="ORF">C1880_01460</name>
</gene>
<proteinExistence type="predicted"/>
<dbReference type="Pfam" id="PF13173">
    <property type="entry name" value="AAA_14"/>
    <property type="match status" value="1"/>
</dbReference>
<evidence type="ECO:0000259" key="1">
    <source>
        <dbReference type="Pfam" id="PF13173"/>
    </source>
</evidence>
<name>A0A369LD00_9ACTN</name>
<sequence length="432" mass="46264">MVAYGTEKPQAYRPRLVDERLQRLLSTFGAVEIRGTKWCGKSWAALAFGESVVHLDDPNVKALAEADPALALQGARPHVVDEWQEAPSTWDATRRAVDAAGGERGLFILTGSSTPAKDAVTHSGAGRIARVDMSTMTLWERGLSTGSVSLSGLFESAFDPSACETSLAPLADAICCGGWPALVGADAQTAAEVIDQYLDAMFEVSVPKKGGTPDMARRIVSSLARNVATAATLQTIAQDASLGDEAGAPAASTVTSYLNMLEDMYVIEGLHGWDAPVRAKSRLRTKPKRYFADPSIPAAALGMGPERLLSDGQTFGLLFESLCVHDLRAYTACLPGAHPGSLRYYGDSDGLEVDVVIELRDGRWAALEIKLGEAKVPDGIRNIERLREKVASNPAARNPKPEFCAVVTATSPFCRYDAAHDVYVFPITALRQ</sequence>
<keyword evidence="4" id="KW-1185">Reference proteome</keyword>
<comment type="caution">
    <text evidence="3">The sequence shown here is derived from an EMBL/GenBank/DDBJ whole genome shotgun (WGS) entry which is preliminary data.</text>
</comment>
<dbReference type="OrthoDB" id="128089at2"/>
<dbReference type="InterPro" id="IPR041682">
    <property type="entry name" value="AAA_14"/>
</dbReference>
<dbReference type="PANTHER" id="PTHR43566">
    <property type="entry name" value="CONSERVED PROTEIN"/>
    <property type="match status" value="1"/>
</dbReference>
<protein>
    <submittedName>
        <fullName evidence="3">AAA family ATPase</fullName>
    </submittedName>
</protein>
<feature type="domain" description="DUF4143" evidence="2">
    <location>
        <begin position="213"/>
        <end position="371"/>
    </location>
</feature>
<feature type="domain" description="AAA" evidence="1">
    <location>
        <begin position="30"/>
        <end position="140"/>
    </location>
</feature>
<dbReference type="Pfam" id="PF13635">
    <property type="entry name" value="DUF4143"/>
    <property type="match status" value="1"/>
</dbReference>
<dbReference type="InterPro" id="IPR025420">
    <property type="entry name" value="DUF4143"/>
</dbReference>
<dbReference type="STRING" id="1034345.GCA_000236865_01332"/>
<reference evidence="3 4" key="1">
    <citation type="journal article" date="2018" name="Elife">
        <title>Discovery and characterization of a prevalent human gut bacterial enzyme sufficient for the inactivation of a family of plant toxins.</title>
        <authorList>
            <person name="Koppel N."/>
            <person name="Bisanz J.E."/>
            <person name="Pandelia M.E."/>
            <person name="Turnbaugh P.J."/>
            <person name="Balskus E.P."/>
        </authorList>
    </citation>
    <scope>NUCLEOTIDE SEQUENCE [LARGE SCALE GENOMIC DNA]</scope>
    <source>
        <strain evidence="4">anaerobia AP69FAA</strain>
    </source>
</reference>
<evidence type="ECO:0000259" key="2">
    <source>
        <dbReference type="Pfam" id="PF13635"/>
    </source>
</evidence>
<accession>A0A369LD00</accession>
<evidence type="ECO:0000313" key="4">
    <source>
        <dbReference type="Proteomes" id="UP000253792"/>
    </source>
</evidence>